<dbReference type="UniPathway" id="UPA00344"/>
<dbReference type="GO" id="GO:0061798">
    <property type="term" value="F:GTP 3',8'-cyclase activity"/>
    <property type="evidence" value="ECO:0007669"/>
    <property type="project" value="TreeGrafter"/>
</dbReference>
<dbReference type="GO" id="GO:0006777">
    <property type="term" value="P:Mo-molybdopterin cofactor biosynthetic process"/>
    <property type="evidence" value="ECO:0007669"/>
    <property type="project" value="UniProtKB-KW"/>
</dbReference>
<name>A0A1I8H815_9PLAT</name>
<dbReference type="PANTHER" id="PTHR22960">
    <property type="entry name" value="MOLYBDOPTERIN COFACTOR SYNTHESIS PROTEIN A"/>
    <property type="match status" value="1"/>
</dbReference>
<keyword evidence="5" id="KW-0456">Lyase</keyword>
<dbReference type="NCBIfam" id="NF006870">
    <property type="entry name" value="PRK09364.1"/>
    <property type="match status" value="1"/>
</dbReference>
<dbReference type="WBParaSite" id="maker-uti_cns_0004716-snap-gene-0.7-mRNA-1">
    <property type="protein sequence ID" value="maker-uti_cns_0004716-snap-gene-0.7-mRNA-1"/>
    <property type="gene ID" value="maker-uti_cns_0004716-snap-gene-0.7"/>
</dbReference>
<dbReference type="EC" id="4.6.1.17" evidence="3"/>
<dbReference type="InterPro" id="IPR023045">
    <property type="entry name" value="MoaC"/>
</dbReference>
<evidence type="ECO:0000256" key="2">
    <source>
        <dbReference type="ARBA" id="ARBA00005046"/>
    </source>
</evidence>
<dbReference type="PANTHER" id="PTHR22960:SF0">
    <property type="entry name" value="MOLYBDENUM COFACTOR BIOSYNTHESIS PROTEIN 1"/>
    <property type="match status" value="1"/>
</dbReference>
<sequence length="190" mass="19931">MFGRIAQARRLLLTASAARSCQSGGVGGSDSLSHIDAATARPRMVNVGDKSSSRRVAEAACHLTVSAGLHRLLLDSGGQLAKGSVLLTAELAGVMAAKRTSELIPLCHQLPLNSAQTSVTVHNAEPRVDVTCRVECDGRTGVEMEALTGCAVAALTVYDMCKAADKSIVVRDLRLLAKTGGKSGDYRREE</sequence>
<evidence type="ECO:0000256" key="4">
    <source>
        <dbReference type="ARBA" id="ARBA00023150"/>
    </source>
</evidence>
<dbReference type="NCBIfam" id="TIGR00581">
    <property type="entry name" value="moaC"/>
    <property type="match status" value="1"/>
</dbReference>
<evidence type="ECO:0000313" key="7">
    <source>
        <dbReference type="WBParaSite" id="maker-uti_cns_0004716-snap-gene-0.7-mRNA-1"/>
    </source>
</evidence>
<dbReference type="SUPFAM" id="SSF55040">
    <property type="entry name" value="Molybdenum cofactor biosynthesis protein C, MoaC"/>
    <property type="match status" value="1"/>
</dbReference>
<dbReference type="Pfam" id="PF01967">
    <property type="entry name" value="MoaC"/>
    <property type="match status" value="1"/>
</dbReference>
<dbReference type="Proteomes" id="UP000095280">
    <property type="component" value="Unplaced"/>
</dbReference>
<dbReference type="GO" id="GO:0061799">
    <property type="term" value="F:cyclic pyranopterin monophosphate synthase activity"/>
    <property type="evidence" value="ECO:0007669"/>
    <property type="project" value="UniProtKB-EC"/>
</dbReference>
<evidence type="ECO:0000256" key="5">
    <source>
        <dbReference type="ARBA" id="ARBA00023239"/>
    </source>
</evidence>
<evidence type="ECO:0000256" key="3">
    <source>
        <dbReference type="ARBA" id="ARBA00012575"/>
    </source>
</evidence>
<dbReference type="STRING" id="282301.A0A1I8H815"/>
<dbReference type="InterPro" id="IPR047594">
    <property type="entry name" value="MoaC_bact/euk"/>
</dbReference>
<proteinExistence type="predicted"/>
<dbReference type="AlphaFoldDB" id="A0A1I8H815"/>
<comment type="pathway">
    <text evidence="2">Cofactor biosynthesis; molybdopterin biosynthesis.</text>
</comment>
<dbReference type="InterPro" id="IPR036522">
    <property type="entry name" value="MoaC_sf"/>
</dbReference>
<dbReference type="InterPro" id="IPR002820">
    <property type="entry name" value="Mopterin_CF_biosynth-C_dom"/>
</dbReference>
<accession>A0A1I8H815</accession>
<keyword evidence="4" id="KW-0501">Molybdenum cofactor biosynthesis</keyword>
<comment type="catalytic activity">
    <reaction evidence="1">
        <text>(8S)-3',8-cyclo-7,8-dihydroguanosine 5'-triphosphate = cyclic pyranopterin phosphate + diphosphate</text>
        <dbReference type="Rhea" id="RHEA:49580"/>
        <dbReference type="ChEBI" id="CHEBI:33019"/>
        <dbReference type="ChEBI" id="CHEBI:59648"/>
        <dbReference type="ChEBI" id="CHEBI:131766"/>
        <dbReference type="EC" id="4.6.1.17"/>
    </reaction>
</comment>
<keyword evidence="6" id="KW-1185">Reference proteome</keyword>
<organism evidence="6 7">
    <name type="scientific">Macrostomum lignano</name>
    <dbReference type="NCBI Taxonomy" id="282301"/>
    <lineage>
        <taxon>Eukaryota</taxon>
        <taxon>Metazoa</taxon>
        <taxon>Spiralia</taxon>
        <taxon>Lophotrochozoa</taxon>
        <taxon>Platyhelminthes</taxon>
        <taxon>Rhabditophora</taxon>
        <taxon>Macrostomorpha</taxon>
        <taxon>Macrostomida</taxon>
        <taxon>Macrostomidae</taxon>
        <taxon>Macrostomum</taxon>
    </lineage>
</organism>
<dbReference type="CDD" id="cd01420">
    <property type="entry name" value="MoaC_PE"/>
    <property type="match status" value="1"/>
</dbReference>
<evidence type="ECO:0000313" key="6">
    <source>
        <dbReference type="Proteomes" id="UP000095280"/>
    </source>
</evidence>
<reference evidence="7" key="1">
    <citation type="submission" date="2016-11" db="UniProtKB">
        <authorList>
            <consortium name="WormBaseParasite"/>
        </authorList>
    </citation>
    <scope>IDENTIFICATION</scope>
</reference>
<evidence type="ECO:0000256" key="1">
    <source>
        <dbReference type="ARBA" id="ARBA00001637"/>
    </source>
</evidence>
<protein>
    <recommendedName>
        <fullName evidence="3">cyclic pyranopterin monophosphate synthase</fullName>
        <ecNumber evidence="3">4.6.1.17</ecNumber>
    </recommendedName>
</protein>
<dbReference type="InterPro" id="IPR050105">
    <property type="entry name" value="MoCo_biosynth_MoaA/MoaC"/>
</dbReference>
<dbReference type="Gene3D" id="3.30.70.640">
    <property type="entry name" value="Molybdopterin cofactor biosynthesis C (MoaC) domain"/>
    <property type="match status" value="1"/>
</dbReference>
<dbReference type="OrthoDB" id="429626at2759"/>